<evidence type="ECO:0000259" key="3">
    <source>
        <dbReference type="Pfam" id="PF18962"/>
    </source>
</evidence>
<feature type="chain" id="PRO_5046006398" evidence="2">
    <location>
        <begin position="23"/>
        <end position="351"/>
    </location>
</feature>
<feature type="signal peptide" evidence="2">
    <location>
        <begin position="1"/>
        <end position="22"/>
    </location>
</feature>
<gene>
    <name evidence="4" type="ORF">ACFO5T_14760</name>
</gene>
<evidence type="ECO:0000313" key="4">
    <source>
        <dbReference type="EMBL" id="MFC4691694.1"/>
    </source>
</evidence>
<dbReference type="EMBL" id="JBHSHB010000042">
    <property type="protein sequence ID" value="MFC4691694.1"/>
    <property type="molecule type" value="Genomic_DNA"/>
</dbReference>
<organism evidence="4 5">
    <name type="scientific">Dokdonia genika</name>
    <dbReference type="NCBI Taxonomy" id="308113"/>
    <lineage>
        <taxon>Bacteria</taxon>
        <taxon>Pseudomonadati</taxon>
        <taxon>Bacteroidota</taxon>
        <taxon>Flavobacteriia</taxon>
        <taxon>Flavobacteriales</taxon>
        <taxon>Flavobacteriaceae</taxon>
        <taxon>Dokdonia</taxon>
    </lineage>
</organism>
<evidence type="ECO:0000256" key="2">
    <source>
        <dbReference type="SAM" id="SignalP"/>
    </source>
</evidence>
<evidence type="ECO:0000256" key="1">
    <source>
        <dbReference type="ARBA" id="ARBA00022729"/>
    </source>
</evidence>
<sequence length="351" mass="37795">MKKLTTLLFSILLLLNGLQSSAQGSSAISQNLPTLTGYQNNYGKQILPNSPGSTVLIAASPAHEVWLFDVEEKIEEIGRHNVVTFNTTTGTPTLEELQGYDAVFTFTDSEPSDPIAFGNVLAQYIESGGAVVDATFGASIPIMGDWSSYELYMQCGQASDAYLGLGTIHHPESTIMTDISFIDGGMASFHNAEGYIANGATVIAEWTDGSPLIITKDNVGQMHTRRAYINLFPPSSDSRTDFWESSSDVGQLMSNTLEWAINAEALSTSAALLDTSISIYPNPAQSSITVSNPTDTTIVNVEIINIVGSVVKSFDFTNAITSLNISDLQTGVYFLKLTGDRASQSLRFIKN</sequence>
<keyword evidence="1 2" id="KW-0732">Signal</keyword>
<dbReference type="InterPro" id="IPR026444">
    <property type="entry name" value="Secre_tail"/>
</dbReference>
<protein>
    <submittedName>
        <fullName evidence="4">T9SS type A sorting domain-containing protein</fullName>
    </submittedName>
</protein>
<feature type="domain" description="Secretion system C-terminal sorting" evidence="3">
    <location>
        <begin position="279"/>
        <end position="344"/>
    </location>
</feature>
<evidence type="ECO:0000313" key="5">
    <source>
        <dbReference type="Proteomes" id="UP001595878"/>
    </source>
</evidence>
<dbReference type="Pfam" id="PF18962">
    <property type="entry name" value="Por_Secre_tail"/>
    <property type="match status" value="1"/>
</dbReference>
<proteinExistence type="predicted"/>
<dbReference type="NCBIfam" id="TIGR04183">
    <property type="entry name" value="Por_Secre_tail"/>
    <property type="match status" value="1"/>
</dbReference>
<dbReference type="Proteomes" id="UP001595878">
    <property type="component" value="Unassembled WGS sequence"/>
</dbReference>
<keyword evidence="5" id="KW-1185">Reference proteome</keyword>
<name>A0ABV9LC10_9FLAO</name>
<accession>A0ABV9LC10</accession>
<dbReference type="RefSeq" id="WP_380035951.1">
    <property type="nucleotide sequence ID" value="NZ_JBHSHB010000042.1"/>
</dbReference>
<comment type="caution">
    <text evidence="4">The sequence shown here is derived from an EMBL/GenBank/DDBJ whole genome shotgun (WGS) entry which is preliminary data.</text>
</comment>
<reference evidence="5" key="1">
    <citation type="journal article" date="2019" name="Int. J. Syst. Evol. Microbiol.">
        <title>The Global Catalogue of Microorganisms (GCM) 10K type strain sequencing project: providing services to taxonomists for standard genome sequencing and annotation.</title>
        <authorList>
            <consortium name="The Broad Institute Genomics Platform"/>
            <consortium name="The Broad Institute Genome Sequencing Center for Infectious Disease"/>
            <person name="Wu L."/>
            <person name="Ma J."/>
        </authorList>
    </citation>
    <scope>NUCLEOTIDE SEQUENCE [LARGE SCALE GENOMIC DNA]</scope>
    <source>
        <strain evidence="5">CGMCC 4.7427</strain>
    </source>
</reference>